<protein>
    <recommendedName>
        <fullName evidence="3">Thioredoxin-like fold domain-containing protein</fullName>
    </recommendedName>
</protein>
<dbReference type="EMBL" id="JAMQJZ010000009">
    <property type="protein sequence ID" value="MDC3421217.1"/>
    <property type="molecule type" value="Genomic_DNA"/>
</dbReference>
<evidence type="ECO:0000313" key="2">
    <source>
        <dbReference type="Proteomes" id="UP001145072"/>
    </source>
</evidence>
<dbReference type="AlphaFoldDB" id="A0A9X3WK32"/>
<accession>A0A9X3WK32</accession>
<name>A0A9X3WK32_9BACI</name>
<evidence type="ECO:0000313" key="1">
    <source>
        <dbReference type="EMBL" id="MDC3421217.1"/>
    </source>
</evidence>
<keyword evidence="2" id="KW-1185">Reference proteome</keyword>
<comment type="caution">
    <text evidence="1">The sequence shown here is derived from an EMBL/GenBank/DDBJ whole genome shotgun (WGS) entry which is preliminary data.</text>
</comment>
<sequence>MKRKSIFTFSLILVTLFISIVLIGSVTKPITIQSLKQIPFQDTYNQPENAYIVYFWQSDCKYCTEIEDDVLAFVKKSSTPVYLVDMKEQANSEAWYDWEQHHQQYDVIVGEIVEGEEVIYEEVDLNSYAEDPEVHWTFLTNDSNQIIASHNTAFANDAPQQFNEIEVTGTPTMIKVTNHTFDQYVVGVEEVSTLLEVKE</sequence>
<dbReference type="Gene3D" id="3.40.30.10">
    <property type="entry name" value="Glutaredoxin"/>
    <property type="match status" value="1"/>
</dbReference>
<dbReference type="SUPFAM" id="SSF52833">
    <property type="entry name" value="Thioredoxin-like"/>
    <property type="match status" value="1"/>
</dbReference>
<dbReference type="RefSeq" id="WP_259871658.1">
    <property type="nucleotide sequence ID" value="NZ_JAMQJZ010000009.1"/>
</dbReference>
<gene>
    <name evidence="1" type="ORF">NC661_12630</name>
</gene>
<dbReference type="Proteomes" id="UP001145072">
    <property type="component" value="Unassembled WGS sequence"/>
</dbReference>
<reference evidence="1" key="1">
    <citation type="submission" date="2022-06" db="EMBL/GenBank/DDBJ databases">
        <title>Aquibacillus sp. a new bacterium isolated from soil saline samples.</title>
        <authorList>
            <person name="Galisteo C."/>
            <person name="De La Haba R."/>
            <person name="Sanchez-Porro C."/>
            <person name="Ventosa A."/>
        </authorList>
    </citation>
    <scope>NUCLEOTIDE SEQUENCE</scope>
    <source>
        <strain evidence="1">JCM 12387</strain>
    </source>
</reference>
<organism evidence="1 2">
    <name type="scientific">Aquibacillus koreensis</name>
    <dbReference type="NCBI Taxonomy" id="279446"/>
    <lineage>
        <taxon>Bacteria</taxon>
        <taxon>Bacillati</taxon>
        <taxon>Bacillota</taxon>
        <taxon>Bacilli</taxon>
        <taxon>Bacillales</taxon>
        <taxon>Bacillaceae</taxon>
        <taxon>Aquibacillus</taxon>
    </lineage>
</organism>
<dbReference type="InterPro" id="IPR036249">
    <property type="entry name" value="Thioredoxin-like_sf"/>
</dbReference>
<evidence type="ECO:0008006" key="3">
    <source>
        <dbReference type="Google" id="ProtNLM"/>
    </source>
</evidence>
<proteinExistence type="predicted"/>